<protein>
    <submittedName>
        <fullName evidence="4">ADF-H domain-containing protein</fullName>
    </submittedName>
</protein>
<dbReference type="PANTHER" id="PTHR22084:SF1">
    <property type="entry name" value="BZIP DOMAIN-CONTAINING PROTEIN-RELATED"/>
    <property type="match status" value="1"/>
</dbReference>
<accession>A0A8R1HSU7</accession>
<dbReference type="InterPro" id="IPR029006">
    <property type="entry name" value="ADF-H/Gelsolin-like_dom_sf"/>
</dbReference>
<dbReference type="Proteomes" id="UP000005237">
    <property type="component" value="Unassembled WGS sequence"/>
</dbReference>
<evidence type="ECO:0000256" key="1">
    <source>
        <dbReference type="SAM" id="Coils"/>
    </source>
</evidence>
<reference evidence="4" key="2">
    <citation type="submission" date="2022-06" db="UniProtKB">
        <authorList>
            <consortium name="EnsemblMetazoa"/>
        </authorList>
    </citation>
    <scope>IDENTIFICATION</scope>
    <source>
        <strain evidence="4">DF5081</strain>
    </source>
</reference>
<dbReference type="SUPFAM" id="SSF55753">
    <property type="entry name" value="Actin depolymerizing proteins"/>
    <property type="match status" value="1"/>
</dbReference>
<evidence type="ECO:0000259" key="3">
    <source>
        <dbReference type="PROSITE" id="PS51263"/>
    </source>
</evidence>
<organism evidence="4 5">
    <name type="scientific">Caenorhabditis japonica</name>
    <dbReference type="NCBI Taxonomy" id="281687"/>
    <lineage>
        <taxon>Eukaryota</taxon>
        <taxon>Metazoa</taxon>
        <taxon>Ecdysozoa</taxon>
        <taxon>Nematoda</taxon>
        <taxon>Chromadorea</taxon>
        <taxon>Rhabditida</taxon>
        <taxon>Rhabditina</taxon>
        <taxon>Rhabditomorpha</taxon>
        <taxon>Rhabditoidea</taxon>
        <taxon>Rhabditidae</taxon>
        <taxon>Peloderinae</taxon>
        <taxon>Caenorhabditis</taxon>
    </lineage>
</organism>
<keyword evidence="5" id="KW-1185">Reference proteome</keyword>
<sequence>MDSNSSNHRNEQKTTTIQKLPSVVLADEMNKYIDSYIGGSQNCTTSIPSSYAEHVPLLESTVKAEEELEVFLKETDEQQEIQNHVHFEDFDMTEKEERSRQRRAASARSKYQKMSEDERRVYNHRRRLRALGVTAANIQTNVEDVKDQMRQINEKKAEAARLRYHRMTAEQKRDYNMRRTEAFRRRRQEEEMLLSTPAGRISAETLAKAQQIMIRNQRKAESARLRYQRMTLEERKAYNIKRATAKRLRKLNTEAEKMDNFDEFSESTDVGVDMTEEHINVESLEESTQGIQSHGIETLEHEFHGSTDDHIRHTIDEVAQPQEIDIFKKMERDVIRRTRIAHATIQRLPNPTSIPISCSLHRDMPYHLAPTLPHDIPTTSSCTENGNSGGLLHTTLPNSLLEKTHVIDEKMLKSMVRTGVDLNGLPVDIRTVDGKQIRNLSDLISVSHGQTVLITQQNPDDVKTVHGESYTSVPHQLDMDALGPYTADEMNGVEDNDAEYDDFKEKRTRARRAERARARYHRMSLEQRREQNAKRALTLRKSRARDDQLCQLFENVPHDQIDEQTMSSIQEAKCRRARRAQQARSKYHKMNCEQRRQYNAQRDLQRKTRRVKIGRETHKLECEHQWDDCTLEELKDELPSQQPRFVLISWCKKHADERISYPMLFVYYCPNGTLILFIKPSLFNFEIQGSSPELQMMYAGSRNHIVNECSVSKNIEVRDIDELDDDLLDSKF</sequence>
<dbReference type="InterPro" id="IPR002108">
    <property type="entry name" value="ADF-H"/>
</dbReference>
<evidence type="ECO:0000256" key="2">
    <source>
        <dbReference type="SAM" id="MobiDB-lite"/>
    </source>
</evidence>
<name>A0A8R1HSU7_CAEJA</name>
<dbReference type="Gene3D" id="3.40.20.10">
    <property type="entry name" value="Severin"/>
    <property type="match status" value="1"/>
</dbReference>
<feature type="coiled-coil region" evidence="1">
    <location>
        <begin position="135"/>
        <end position="162"/>
    </location>
</feature>
<evidence type="ECO:0000313" key="5">
    <source>
        <dbReference type="Proteomes" id="UP000005237"/>
    </source>
</evidence>
<feature type="domain" description="ADF-H" evidence="3">
    <location>
        <begin position="575"/>
        <end position="732"/>
    </location>
</feature>
<evidence type="ECO:0000313" key="4">
    <source>
        <dbReference type="EnsemblMetazoa" id="CJA05660.1"/>
    </source>
</evidence>
<dbReference type="EnsemblMetazoa" id="CJA05660.1">
    <property type="protein sequence ID" value="CJA05660.1"/>
    <property type="gene ID" value="WBGene00124864"/>
</dbReference>
<reference evidence="5" key="1">
    <citation type="submission" date="2010-08" db="EMBL/GenBank/DDBJ databases">
        <authorList>
            <consortium name="Caenorhabditis japonica Sequencing Consortium"/>
            <person name="Wilson R.K."/>
        </authorList>
    </citation>
    <scope>NUCLEOTIDE SEQUENCE [LARGE SCALE GENOMIC DNA]</scope>
    <source>
        <strain evidence="5">DF5081</strain>
    </source>
</reference>
<dbReference type="GO" id="GO:0003779">
    <property type="term" value="F:actin binding"/>
    <property type="evidence" value="ECO:0007669"/>
    <property type="project" value="InterPro"/>
</dbReference>
<dbReference type="SMART" id="SM00102">
    <property type="entry name" value="ADF"/>
    <property type="match status" value="1"/>
</dbReference>
<feature type="region of interest" description="Disordered" evidence="2">
    <location>
        <begin position="92"/>
        <end position="118"/>
    </location>
</feature>
<dbReference type="AlphaFoldDB" id="A0A8R1HSU7"/>
<dbReference type="PROSITE" id="PS51263">
    <property type="entry name" value="ADF_H"/>
    <property type="match status" value="1"/>
</dbReference>
<dbReference type="Pfam" id="PF00241">
    <property type="entry name" value="Cofilin_ADF"/>
    <property type="match status" value="1"/>
</dbReference>
<keyword evidence="1" id="KW-0175">Coiled coil</keyword>
<proteinExistence type="predicted"/>
<dbReference type="PANTHER" id="PTHR22084">
    <property type="entry name" value="GEX INTERACTING PROTEIN PROTEIN 4"/>
    <property type="match status" value="1"/>
</dbReference>